<reference evidence="8 9" key="1">
    <citation type="journal article" date="2023" name="Hortic Res">
        <title>Pangenome of water caltrop reveals structural variations and asymmetric subgenome divergence after allopolyploidization.</title>
        <authorList>
            <person name="Zhang X."/>
            <person name="Chen Y."/>
            <person name="Wang L."/>
            <person name="Yuan Y."/>
            <person name="Fang M."/>
            <person name="Shi L."/>
            <person name="Lu R."/>
            <person name="Comes H.P."/>
            <person name="Ma Y."/>
            <person name="Chen Y."/>
            <person name="Huang G."/>
            <person name="Zhou Y."/>
            <person name="Zheng Z."/>
            <person name="Qiu Y."/>
        </authorList>
    </citation>
    <scope>NUCLEOTIDE SEQUENCE [LARGE SCALE GENOMIC DNA]</scope>
    <source>
        <tissue evidence="8">Roots</tissue>
    </source>
</reference>
<evidence type="ECO:0000313" key="8">
    <source>
        <dbReference type="EMBL" id="KAK4741498.1"/>
    </source>
</evidence>
<keyword evidence="9" id="KW-1185">Reference proteome</keyword>
<protein>
    <recommendedName>
        <fullName evidence="7">TCP domain-containing protein</fullName>
    </recommendedName>
</protein>
<comment type="caution">
    <text evidence="8">The sequence shown here is derived from an EMBL/GenBank/DDBJ whole genome shotgun (WGS) entry which is preliminary data.</text>
</comment>
<keyword evidence="4" id="KW-0804">Transcription</keyword>
<evidence type="ECO:0000256" key="2">
    <source>
        <dbReference type="ARBA" id="ARBA00023015"/>
    </source>
</evidence>
<dbReference type="GO" id="GO:2000032">
    <property type="term" value="P:regulation of secondary shoot formation"/>
    <property type="evidence" value="ECO:0007669"/>
    <property type="project" value="TreeGrafter"/>
</dbReference>
<gene>
    <name evidence="8" type="ORF">SAY87_025086</name>
</gene>
<feature type="compositionally biased region" description="Basic and acidic residues" evidence="6">
    <location>
        <begin position="228"/>
        <end position="249"/>
    </location>
</feature>
<feature type="compositionally biased region" description="Acidic residues" evidence="6">
    <location>
        <begin position="207"/>
        <end position="227"/>
    </location>
</feature>
<evidence type="ECO:0000256" key="1">
    <source>
        <dbReference type="ARBA" id="ARBA00004123"/>
    </source>
</evidence>
<proteinExistence type="predicted"/>
<feature type="domain" description="TCP" evidence="7">
    <location>
        <begin position="123"/>
        <end position="181"/>
    </location>
</feature>
<dbReference type="InterPro" id="IPR017887">
    <property type="entry name" value="TF_TCP_subgr"/>
</dbReference>
<feature type="region of interest" description="Disordered" evidence="6">
    <location>
        <begin position="189"/>
        <end position="300"/>
    </location>
</feature>
<keyword evidence="2" id="KW-0805">Transcription regulation</keyword>
<dbReference type="InterPro" id="IPR005333">
    <property type="entry name" value="Transcription_factor_TCP"/>
</dbReference>
<dbReference type="GO" id="GO:0043565">
    <property type="term" value="F:sequence-specific DNA binding"/>
    <property type="evidence" value="ECO:0007669"/>
    <property type="project" value="TreeGrafter"/>
</dbReference>
<name>A0AAN7GKX2_9MYRT</name>
<dbReference type="AlphaFoldDB" id="A0AAN7GKX2"/>
<accession>A0AAN7GKX2</accession>
<evidence type="ECO:0000256" key="3">
    <source>
        <dbReference type="ARBA" id="ARBA00023125"/>
    </source>
</evidence>
<evidence type="ECO:0000256" key="5">
    <source>
        <dbReference type="ARBA" id="ARBA00023242"/>
    </source>
</evidence>
<dbReference type="Pfam" id="PF03634">
    <property type="entry name" value="TCP"/>
    <property type="match status" value="1"/>
</dbReference>
<dbReference type="GO" id="GO:0003700">
    <property type="term" value="F:DNA-binding transcription factor activity"/>
    <property type="evidence" value="ECO:0007669"/>
    <property type="project" value="InterPro"/>
</dbReference>
<dbReference type="PANTHER" id="PTHR31072">
    <property type="entry name" value="TRANSCRIPTION FACTOR TCP4-RELATED"/>
    <property type="match status" value="1"/>
</dbReference>
<comment type="subcellular location">
    <subcellularLocation>
        <location evidence="1">Nucleus</location>
    </subcellularLocation>
</comment>
<evidence type="ECO:0000259" key="7">
    <source>
        <dbReference type="PROSITE" id="PS51369"/>
    </source>
</evidence>
<dbReference type="Proteomes" id="UP001345219">
    <property type="component" value="Chromosome 19"/>
</dbReference>
<evidence type="ECO:0000256" key="4">
    <source>
        <dbReference type="ARBA" id="ARBA00023163"/>
    </source>
</evidence>
<keyword evidence="3" id="KW-0238">DNA-binding</keyword>
<evidence type="ECO:0000313" key="9">
    <source>
        <dbReference type="Proteomes" id="UP001345219"/>
    </source>
</evidence>
<dbReference type="EMBL" id="JAXIOK010000024">
    <property type="protein sequence ID" value="KAK4741498.1"/>
    <property type="molecule type" value="Genomic_DNA"/>
</dbReference>
<dbReference type="PANTHER" id="PTHR31072:SF87">
    <property type="entry name" value="TRANSCRIPTION FACTOR TCP12"/>
    <property type="match status" value="1"/>
</dbReference>
<keyword evidence="5" id="KW-0539">Nucleus</keyword>
<evidence type="ECO:0000256" key="6">
    <source>
        <dbReference type="SAM" id="MobiDB-lite"/>
    </source>
</evidence>
<dbReference type="PROSITE" id="PS51369">
    <property type="entry name" value="TCP"/>
    <property type="match status" value="1"/>
</dbReference>
<organism evidence="8 9">
    <name type="scientific">Trapa incisa</name>
    <dbReference type="NCBI Taxonomy" id="236973"/>
    <lineage>
        <taxon>Eukaryota</taxon>
        <taxon>Viridiplantae</taxon>
        <taxon>Streptophyta</taxon>
        <taxon>Embryophyta</taxon>
        <taxon>Tracheophyta</taxon>
        <taxon>Spermatophyta</taxon>
        <taxon>Magnoliopsida</taxon>
        <taxon>eudicotyledons</taxon>
        <taxon>Gunneridae</taxon>
        <taxon>Pentapetalae</taxon>
        <taxon>rosids</taxon>
        <taxon>malvids</taxon>
        <taxon>Myrtales</taxon>
        <taxon>Lythraceae</taxon>
        <taxon>Trapa</taxon>
    </lineage>
</organism>
<sequence>MFPYNSLSDLHLQYTEKTPTIGGRSYSPFSPRLYGLDLDDELIFEQLLFQEEQITEDNSGGHVNLMTSSYNTLLETSGGVDLSGIQVSPDRSLHQKACPSKKARCKVVSSKKSQLTSRKRTGKKDRHSKIRTAQGLRDRRIRLSVHIARKFFDLQEMLCLDKASKTIEWLLAESQGAIDELSKKKYSDLNVDSTPESAMELEIKEAENEEEEEEEEDEEEEEEEEEEVQRCEEGKKRKVIDSVKRDSHGQSRSRARKRTRMDSKMKELSSGVVEQSHEKRNPNHISLDDGFLGQPENGRNPSHLDAYEMNSLSIIEKFLGITSTAMRPNSSCPDFSSGSDCYPMIGGVNFP</sequence>
<dbReference type="GO" id="GO:0005634">
    <property type="term" value="C:nucleus"/>
    <property type="evidence" value="ECO:0007669"/>
    <property type="project" value="UniProtKB-SubCell"/>
</dbReference>